<name>A0ABP9FZ81_9MICC</name>
<dbReference type="EMBL" id="BAABLW010000007">
    <property type="protein sequence ID" value="GAA4923376.1"/>
    <property type="molecule type" value="Genomic_DNA"/>
</dbReference>
<dbReference type="Pfam" id="PF01844">
    <property type="entry name" value="HNH"/>
    <property type="match status" value="1"/>
</dbReference>
<dbReference type="RefSeq" id="WP_345477916.1">
    <property type="nucleotide sequence ID" value="NZ_BAABLW010000007.1"/>
</dbReference>
<organism evidence="3 4">
    <name type="scientific">Nesterenkonia rhizosphaerae</name>
    <dbReference type="NCBI Taxonomy" id="1348272"/>
    <lineage>
        <taxon>Bacteria</taxon>
        <taxon>Bacillati</taxon>
        <taxon>Actinomycetota</taxon>
        <taxon>Actinomycetes</taxon>
        <taxon>Micrococcales</taxon>
        <taxon>Micrococcaceae</taxon>
        <taxon>Nesterenkonia</taxon>
    </lineage>
</organism>
<protein>
    <recommendedName>
        <fullName evidence="2">HNH domain-containing protein</fullName>
    </recommendedName>
</protein>
<dbReference type="Proteomes" id="UP001500368">
    <property type="component" value="Unassembled WGS sequence"/>
</dbReference>
<feature type="compositionally biased region" description="Polar residues" evidence="1">
    <location>
        <begin position="219"/>
        <end position="233"/>
    </location>
</feature>
<evidence type="ECO:0000256" key="1">
    <source>
        <dbReference type="SAM" id="MobiDB-lite"/>
    </source>
</evidence>
<proteinExistence type="predicted"/>
<feature type="compositionally biased region" description="Basic residues" evidence="1">
    <location>
        <begin position="317"/>
        <end position="327"/>
    </location>
</feature>
<feature type="compositionally biased region" description="Basic and acidic residues" evidence="1">
    <location>
        <begin position="338"/>
        <end position="354"/>
    </location>
</feature>
<gene>
    <name evidence="3" type="ORF">GCM10025790_20580</name>
</gene>
<evidence type="ECO:0000313" key="4">
    <source>
        <dbReference type="Proteomes" id="UP001500368"/>
    </source>
</evidence>
<comment type="caution">
    <text evidence="3">The sequence shown here is derived from an EMBL/GenBank/DDBJ whole genome shotgun (WGS) entry which is preliminary data.</text>
</comment>
<feature type="compositionally biased region" description="Low complexity" evidence="1">
    <location>
        <begin position="262"/>
        <end position="275"/>
    </location>
</feature>
<accession>A0ABP9FZ81</accession>
<evidence type="ECO:0000259" key="2">
    <source>
        <dbReference type="Pfam" id="PF01844"/>
    </source>
</evidence>
<keyword evidence="4" id="KW-1185">Reference proteome</keyword>
<evidence type="ECO:0000313" key="3">
    <source>
        <dbReference type="EMBL" id="GAA4923376.1"/>
    </source>
</evidence>
<feature type="compositionally biased region" description="Gly residues" evidence="1">
    <location>
        <begin position="286"/>
        <end position="302"/>
    </location>
</feature>
<dbReference type="InterPro" id="IPR002711">
    <property type="entry name" value="HNH"/>
</dbReference>
<feature type="region of interest" description="Disordered" evidence="1">
    <location>
        <begin position="208"/>
        <end position="380"/>
    </location>
</feature>
<reference evidence="4" key="1">
    <citation type="journal article" date="2019" name="Int. J. Syst. Evol. Microbiol.">
        <title>The Global Catalogue of Microorganisms (GCM) 10K type strain sequencing project: providing services to taxonomists for standard genome sequencing and annotation.</title>
        <authorList>
            <consortium name="The Broad Institute Genomics Platform"/>
            <consortium name="The Broad Institute Genome Sequencing Center for Infectious Disease"/>
            <person name="Wu L."/>
            <person name="Ma J."/>
        </authorList>
    </citation>
    <scope>NUCLEOTIDE SEQUENCE [LARGE SCALE GENOMIC DNA]</scope>
    <source>
        <strain evidence="4">JCM 19129</strain>
    </source>
</reference>
<feature type="domain" description="HNH" evidence="2">
    <location>
        <begin position="149"/>
        <end position="197"/>
    </location>
</feature>
<dbReference type="Gene3D" id="1.10.30.50">
    <property type="match status" value="1"/>
</dbReference>
<feature type="compositionally biased region" description="Polar residues" evidence="1">
    <location>
        <begin position="306"/>
        <end position="316"/>
    </location>
</feature>
<sequence length="397" mass="43060">MPFFQVDDQLHINQKAQRLLESAISGDISGVAALGLWTVSGSTIQAAGTDGLISETQLMRILLNKQAVDLLAGKLVEVAFWHAPGHDCTDCPQPPPGSYVFHQWFQFGYDPAEELRLDRAKKKELKDPRIIAAVWARDSIDGRGKEANCRYCGDRVKRADRKGAKKPELDHVDPGLANGATNIVISCHECNRHKGRRTPEQAGLTLREAPAHARGSVEVESNSPNGGRTTPSALTPHAVVEPAAPRPAQAVSPTRADHGQIKSDISQISDQISTDRAISGPARGQAGSGREGLGLAGPGGAQQGSRTADTPNNSSTGKRRRRRKRRAGTNPESQRFQGQDHEPMQRGRAGEAPEMKGFGQYGSPWHNHHGRPSTVDETTCDEHGLEMPCRTCKNSDW</sequence>